<protein>
    <recommendedName>
        <fullName evidence="2">Dienelactone hydrolase domain-containing protein</fullName>
    </recommendedName>
</protein>
<sequence length="288" mass="31269">MVSIKNLVFGLSTAGLALAQSTCSNLQVRSEGEPAGEIRNIGGFPTYLSYPSNTTKATKAILYISDIFGIPRPENRLLADSLAANGYLVVMPDIYYNDSIPVDTDESTLDLSSWLPNHPPEGVDAVINSTLSYMRGELGMQRIGAVGYCFGGKFVPRWLREDEGLVDAGFIAHPSFMLDEDLMGVVGGLSIAAGSYVARGGDGDYDEHHDGDDKANMYTQTADDPLFNTTQVARAEEILAERNSTFQVNLYALAQHGFAVKVNASMPAHVFAKQASFVQAVTYFDMWL</sequence>
<dbReference type="OMA" id="MGINFEN"/>
<proteinExistence type="predicted"/>
<dbReference type="PANTHER" id="PTHR17630">
    <property type="entry name" value="DIENELACTONE HYDROLASE"/>
    <property type="match status" value="1"/>
</dbReference>
<evidence type="ECO:0000256" key="1">
    <source>
        <dbReference type="SAM" id="SignalP"/>
    </source>
</evidence>
<dbReference type="Pfam" id="PF01738">
    <property type="entry name" value="DLH"/>
    <property type="match status" value="1"/>
</dbReference>
<accession>E4ZZM6</accession>
<dbReference type="eggNOG" id="KOG3043">
    <property type="taxonomic scope" value="Eukaryota"/>
</dbReference>
<keyword evidence="4" id="KW-1185">Reference proteome</keyword>
<dbReference type="STRING" id="985895.E4ZZM6"/>
<feature type="domain" description="Dienelactone hydrolase" evidence="2">
    <location>
        <begin position="45"/>
        <end position="284"/>
    </location>
</feature>
<gene>
    <name evidence="3" type="ORF">LEMA_P102730.1</name>
</gene>
<dbReference type="AlphaFoldDB" id="E4ZZM6"/>
<dbReference type="EMBL" id="FP929130">
    <property type="protein sequence ID" value="CBX97142.1"/>
    <property type="molecule type" value="Genomic_DNA"/>
</dbReference>
<feature type="signal peptide" evidence="1">
    <location>
        <begin position="1"/>
        <end position="19"/>
    </location>
</feature>
<dbReference type="HOGENOM" id="CLU_054590_2_1_1"/>
<evidence type="ECO:0000313" key="4">
    <source>
        <dbReference type="Proteomes" id="UP000002668"/>
    </source>
</evidence>
<organism evidence="4">
    <name type="scientific">Leptosphaeria maculans (strain JN3 / isolate v23.1.3 / race Av1-4-5-6-7-8)</name>
    <name type="common">Blackleg fungus</name>
    <name type="synonym">Phoma lingam</name>
    <dbReference type="NCBI Taxonomy" id="985895"/>
    <lineage>
        <taxon>Eukaryota</taxon>
        <taxon>Fungi</taxon>
        <taxon>Dikarya</taxon>
        <taxon>Ascomycota</taxon>
        <taxon>Pezizomycotina</taxon>
        <taxon>Dothideomycetes</taxon>
        <taxon>Pleosporomycetidae</taxon>
        <taxon>Pleosporales</taxon>
        <taxon>Pleosporineae</taxon>
        <taxon>Leptosphaeriaceae</taxon>
        <taxon>Plenodomus</taxon>
        <taxon>Plenodomus lingam/Leptosphaeria maculans species complex</taxon>
    </lineage>
</organism>
<name>E4ZZM6_LEPMJ</name>
<dbReference type="GO" id="GO:0016787">
    <property type="term" value="F:hydrolase activity"/>
    <property type="evidence" value="ECO:0007669"/>
    <property type="project" value="InterPro"/>
</dbReference>
<dbReference type="Proteomes" id="UP000002668">
    <property type="component" value="Genome"/>
</dbReference>
<feature type="chain" id="PRO_5003192294" description="Dienelactone hydrolase domain-containing protein" evidence="1">
    <location>
        <begin position="20"/>
        <end position="288"/>
    </location>
</feature>
<dbReference type="PANTHER" id="PTHR17630:SF44">
    <property type="entry name" value="PROTEIN AIM2"/>
    <property type="match status" value="1"/>
</dbReference>
<dbReference type="VEuPathDB" id="FungiDB:LEMA_P102730.1"/>
<dbReference type="Gene3D" id="3.40.50.1820">
    <property type="entry name" value="alpha/beta hydrolase"/>
    <property type="match status" value="1"/>
</dbReference>
<keyword evidence="1" id="KW-0732">Signal</keyword>
<dbReference type="InterPro" id="IPR002925">
    <property type="entry name" value="Dienelactn_hydro"/>
</dbReference>
<reference evidence="4" key="1">
    <citation type="journal article" date="2011" name="Nat. Commun.">
        <title>Effector diversification within compartments of the Leptosphaeria maculans genome affected by Repeat-Induced Point mutations.</title>
        <authorList>
            <person name="Rouxel T."/>
            <person name="Grandaubert J."/>
            <person name="Hane J.K."/>
            <person name="Hoede C."/>
            <person name="van de Wouw A.P."/>
            <person name="Couloux A."/>
            <person name="Dominguez V."/>
            <person name="Anthouard V."/>
            <person name="Bally P."/>
            <person name="Bourras S."/>
            <person name="Cozijnsen A.J."/>
            <person name="Ciuffetti L.M."/>
            <person name="Degrave A."/>
            <person name="Dilmaghani A."/>
            <person name="Duret L."/>
            <person name="Fudal I."/>
            <person name="Goodwin S.B."/>
            <person name="Gout L."/>
            <person name="Glaser N."/>
            <person name="Linglin J."/>
            <person name="Kema G.H.J."/>
            <person name="Lapalu N."/>
            <person name="Lawrence C.B."/>
            <person name="May K."/>
            <person name="Meyer M."/>
            <person name="Ollivier B."/>
            <person name="Poulain J."/>
            <person name="Schoch C.L."/>
            <person name="Simon A."/>
            <person name="Spatafora J.W."/>
            <person name="Stachowiak A."/>
            <person name="Turgeon B.G."/>
            <person name="Tyler B.M."/>
            <person name="Vincent D."/>
            <person name="Weissenbach J."/>
            <person name="Amselem J."/>
            <person name="Quesneville H."/>
            <person name="Oliver R.P."/>
            <person name="Wincker P."/>
            <person name="Balesdent M.-H."/>
            <person name="Howlett B.J."/>
        </authorList>
    </citation>
    <scope>NUCLEOTIDE SEQUENCE [LARGE SCALE GENOMIC DNA]</scope>
    <source>
        <strain evidence="4">JN3 / isolate v23.1.3 / race Av1-4-5-6-7-8</strain>
    </source>
</reference>
<evidence type="ECO:0000313" key="3">
    <source>
        <dbReference type="EMBL" id="CBX97142.1"/>
    </source>
</evidence>
<dbReference type="InParanoid" id="E4ZZM6"/>
<evidence type="ECO:0000259" key="2">
    <source>
        <dbReference type="Pfam" id="PF01738"/>
    </source>
</evidence>
<dbReference type="OrthoDB" id="17560at2759"/>
<dbReference type="InterPro" id="IPR029058">
    <property type="entry name" value="AB_hydrolase_fold"/>
</dbReference>
<dbReference type="SUPFAM" id="SSF53474">
    <property type="entry name" value="alpha/beta-Hydrolases"/>
    <property type="match status" value="1"/>
</dbReference>